<proteinExistence type="predicted"/>
<evidence type="ECO:0000256" key="1">
    <source>
        <dbReference type="SAM" id="MobiDB-lite"/>
    </source>
</evidence>
<protein>
    <submittedName>
        <fullName evidence="2">Uncharacterized protein</fullName>
    </submittedName>
</protein>
<accession>A0AAN9QBI0</accession>
<dbReference type="Proteomes" id="UP001367508">
    <property type="component" value="Unassembled WGS sequence"/>
</dbReference>
<sequence length="93" mass="10278">MGGGGCGQSFNLSKQAKMKQSPRNGMGPVVFMNPDQASFCTKDHCNQMAISIYNSVSLLKDILVIGLIDRNWSWGQQGCIMGPYHWFISIGFM</sequence>
<organism evidence="2 3">
    <name type="scientific">Canavalia gladiata</name>
    <name type="common">Sword bean</name>
    <name type="synonym">Dolichos gladiatus</name>
    <dbReference type="NCBI Taxonomy" id="3824"/>
    <lineage>
        <taxon>Eukaryota</taxon>
        <taxon>Viridiplantae</taxon>
        <taxon>Streptophyta</taxon>
        <taxon>Embryophyta</taxon>
        <taxon>Tracheophyta</taxon>
        <taxon>Spermatophyta</taxon>
        <taxon>Magnoliopsida</taxon>
        <taxon>eudicotyledons</taxon>
        <taxon>Gunneridae</taxon>
        <taxon>Pentapetalae</taxon>
        <taxon>rosids</taxon>
        <taxon>fabids</taxon>
        <taxon>Fabales</taxon>
        <taxon>Fabaceae</taxon>
        <taxon>Papilionoideae</taxon>
        <taxon>50 kb inversion clade</taxon>
        <taxon>NPAAA clade</taxon>
        <taxon>indigoferoid/millettioid clade</taxon>
        <taxon>Phaseoleae</taxon>
        <taxon>Canavalia</taxon>
    </lineage>
</organism>
<reference evidence="2 3" key="1">
    <citation type="submission" date="2024-01" db="EMBL/GenBank/DDBJ databases">
        <title>The genomes of 5 underutilized Papilionoideae crops provide insights into root nodulation and disease resistanc.</title>
        <authorList>
            <person name="Jiang F."/>
        </authorList>
    </citation>
    <scope>NUCLEOTIDE SEQUENCE [LARGE SCALE GENOMIC DNA]</scope>
    <source>
        <strain evidence="2">LVBAO_FW01</strain>
        <tissue evidence="2">Leaves</tissue>
    </source>
</reference>
<name>A0AAN9QBI0_CANGL</name>
<dbReference type="AlphaFoldDB" id="A0AAN9QBI0"/>
<evidence type="ECO:0000313" key="3">
    <source>
        <dbReference type="Proteomes" id="UP001367508"/>
    </source>
</evidence>
<feature type="region of interest" description="Disordered" evidence="1">
    <location>
        <begin position="1"/>
        <end position="24"/>
    </location>
</feature>
<dbReference type="EMBL" id="JAYMYQ010000005">
    <property type="protein sequence ID" value="KAK7329042.1"/>
    <property type="molecule type" value="Genomic_DNA"/>
</dbReference>
<evidence type="ECO:0000313" key="2">
    <source>
        <dbReference type="EMBL" id="KAK7329042.1"/>
    </source>
</evidence>
<gene>
    <name evidence="2" type="ORF">VNO77_23187</name>
</gene>
<keyword evidence="3" id="KW-1185">Reference proteome</keyword>
<comment type="caution">
    <text evidence="2">The sequence shown here is derived from an EMBL/GenBank/DDBJ whole genome shotgun (WGS) entry which is preliminary data.</text>
</comment>